<gene>
    <name evidence="1" type="ORF">K340107D12_03450</name>
</gene>
<comment type="caution">
    <text evidence="1">The sequence shown here is derived from an EMBL/GenBank/DDBJ whole genome shotgun (WGS) entry which is preliminary data.</text>
</comment>
<name>A0ABQ0BLX0_9FIRM</name>
<dbReference type="NCBIfam" id="TIGR03984">
    <property type="entry name" value="CRISPR-associated protein Csx19"/>
    <property type="match status" value="1"/>
</dbReference>
<reference evidence="1 2" key="1">
    <citation type="submission" date="2024-04" db="EMBL/GenBank/DDBJ databases">
        <title>Defined microbial consortia suppress multidrug-resistant proinflammatory Enterobacteriaceae via ecological control.</title>
        <authorList>
            <person name="Furuichi M."/>
            <person name="Kawaguchi T."/>
            <person name="Pust M."/>
            <person name="Yasuma K."/>
            <person name="Plichta D."/>
            <person name="Hasegawa N."/>
            <person name="Ohya T."/>
            <person name="Bhattarai S."/>
            <person name="Sasajima S."/>
            <person name="Aoto Y."/>
            <person name="Tuganbaev T."/>
            <person name="Yaginuma M."/>
            <person name="Ueda M."/>
            <person name="Okahashi N."/>
            <person name="Amafuji K."/>
            <person name="Kiridooshi Y."/>
            <person name="Sugita K."/>
            <person name="Strazar M."/>
            <person name="Skelly A."/>
            <person name="Suda W."/>
            <person name="Hattori M."/>
            <person name="Nakamoto N."/>
            <person name="Caballero S."/>
            <person name="Norman J."/>
            <person name="Olle B."/>
            <person name="Tanoue T."/>
            <person name="Arita M."/>
            <person name="Bucci V."/>
            <person name="Atarashi K."/>
            <person name="Xavier R."/>
            <person name="Honda K."/>
        </authorList>
    </citation>
    <scope>NUCLEOTIDE SEQUENCE [LARGE SCALE GENOMIC DNA]</scope>
    <source>
        <strain evidence="2">k34-0107-D12</strain>
    </source>
</reference>
<dbReference type="Proteomes" id="UP001600941">
    <property type="component" value="Unassembled WGS sequence"/>
</dbReference>
<proteinExistence type="predicted"/>
<evidence type="ECO:0000313" key="2">
    <source>
        <dbReference type="Proteomes" id="UP001600941"/>
    </source>
</evidence>
<dbReference type="EMBL" id="BAABZQ010000001">
    <property type="protein sequence ID" value="GAA6497529.1"/>
    <property type="molecule type" value="Genomic_DNA"/>
</dbReference>
<dbReference type="RefSeq" id="WP_033140031.1">
    <property type="nucleotide sequence ID" value="NZ_AP031413.1"/>
</dbReference>
<accession>A0ABQ0BLX0</accession>
<keyword evidence="2" id="KW-1185">Reference proteome</keyword>
<organism evidence="1 2">
    <name type="scientific">Blautia parvula</name>
    <dbReference type="NCBI Taxonomy" id="2877527"/>
    <lineage>
        <taxon>Bacteria</taxon>
        <taxon>Bacillati</taxon>
        <taxon>Bacillota</taxon>
        <taxon>Clostridia</taxon>
        <taxon>Lachnospirales</taxon>
        <taxon>Lachnospiraceae</taxon>
        <taxon>Blautia</taxon>
    </lineage>
</organism>
<protein>
    <submittedName>
        <fullName evidence="1">Uncharacterized protein</fullName>
    </submittedName>
</protein>
<evidence type="ECO:0000313" key="1">
    <source>
        <dbReference type="EMBL" id="GAA6497529.1"/>
    </source>
</evidence>
<sequence length="178" mass="20367">MNKIWIKEYGNTPESEIQGVINRYMPADSLGIAYYTDRFRSADKKHLAALCEDIPHLLELRLFNDMGELLIRRSHIGGAFVWRLADDNTLEKAAALETDQFLKKPASYYVEYKQYLDIDSSFQSDIDNYGCHTLRTTGGGYYALPVAEKQNMVCIKAYLQYDKNGLAHIADYRLAGFC</sequence>
<dbReference type="InterPro" id="IPR023815">
    <property type="entry name" value="CRISPR-assoc_Csx19"/>
</dbReference>